<dbReference type="InterPro" id="IPR036464">
    <property type="entry name" value="Rubisco_LSMT_subst-bd_sf"/>
</dbReference>
<dbReference type="GO" id="GO:0032259">
    <property type="term" value="P:methylation"/>
    <property type="evidence" value="ECO:0007669"/>
    <property type="project" value="UniProtKB-KW"/>
</dbReference>
<evidence type="ECO:0000256" key="3">
    <source>
        <dbReference type="ARBA" id="ARBA00022691"/>
    </source>
</evidence>
<dbReference type="Gene3D" id="3.90.1420.10">
    <property type="entry name" value="Rubisco LSMT, substrate-binding domain"/>
    <property type="match status" value="1"/>
</dbReference>
<dbReference type="PANTHER" id="PTHR13271:SF148">
    <property type="entry name" value="SET DOMAIN-CONTAINING PROTEIN"/>
    <property type="match status" value="1"/>
</dbReference>
<dbReference type="InterPro" id="IPR046341">
    <property type="entry name" value="SET_dom_sf"/>
</dbReference>
<sequence>AGCAICEKALLSWSTMKILYSVASLLLLVRVHPVLAFSIDASAEVAAARPEVEVEFDLDAESKAQWGGYAGSRSDRPVLEGRSGSMGMKIRPLGGTKIKSAAPMSTVLTPEGFNFGRGTAYVTTQDVEVGDELLSLPMSQVMSVGSASRGRVGLLLEANPDLPPAIALGLHLLEERALGAASNFSEFVSALPTADSINSTLFYSEEELKEMEGSQLQRFTLGRAQAVETFYDALAQPVTSREAVDPPIFKKEEFTLDKFRWAMGVVWSSTFQYGQTEDEVVLAPVLDTIGICTELDEEDNEACPETRIKMDTSTQRLVVYASVSYLKGQEVRLSMPRKSSTHLMLNNGFARARASKLDKVDLTVTLDPSDTLAPLKNYLLQTQLNETVNATYGFFYGSSKIDDAISTSLKMKLLSGAELSRYKELLTPTEDEEERRIVSLRNEFVFTRAVISTCTTLLKQYPTTIEQDQKTLAGLSYKDDVRSIRKAHVQRVLIMEKQILNETMGLALEQWKGLVFSSNPNLQEV</sequence>
<proteinExistence type="predicted"/>
<dbReference type="InterPro" id="IPR015353">
    <property type="entry name" value="Rubisco_LSMT_subst-bd"/>
</dbReference>
<dbReference type="eggNOG" id="KOG1337">
    <property type="taxonomic scope" value="Eukaryota"/>
</dbReference>
<evidence type="ECO:0000259" key="4">
    <source>
        <dbReference type="Pfam" id="PF09273"/>
    </source>
</evidence>
<organism evidence="5 6">
    <name type="scientific">Phytophthora nicotianae P1569</name>
    <dbReference type="NCBI Taxonomy" id="1317065"/>
    <lineage>
        <taxon>Eukaryota</taxon>
        <taxon>Sar</taxon>
        <taxon>Stramenopiles</taxon>
        <taxon>Oomycota</taxon>
        <taxon>Peronosporomycetes</taxon>
        <taxon>Peronosporales</taxon>
        <taxon>Peronosporaceae</taxon>
        <taxon>Phytophthora</taxon>
    </lineage>
</organism>
<keyword evidence="6" id="KW-1185">Reference proteome</keyword>
<dbReference type="Pfam" id="PF09273">
    <property type="entry name" value="Rubis-subs-bind"/>
    <property type="match status" value="1"/>
</dbReference>
<name>V9E1S4_PHYNI</name>
<gene>
    <name evidence="5" type="ORF">F443_20718</name>
</gene>
<protein>
    <recommendedName>
        <fullName evidence="4">Rubisco LSMT substrate-binding domain-containing protein</fullName>
    </recommendedName>
</protein>
<evidence type="ECO:0000256" key="2">
    <source>
        <dbReference type="ARBA" id="ARBA00022679"/>
    </source>
</evidence>
<dbReference type="HOGENOM" id="CLU_534711_0_0_1"/>
<evidence type="ECO:0000313" key="5">
    <source>
        <dbReference type="EMBL" id="ETI32493.1"/>
    </source>
</evidence>
<accession>V9E1S4</accession>
<dbReference type="OrthoDB" id="341421at2759"/>
<dbReference type="Proteomes" id="UP000018721">
    <property type="component" value="Unassembled WGS sequence"/>
</dbReference>
<reference evidence="5 6" key="1">
    <citation type="submission" date="2013-11" db="EMBL/GenBank/DDBJ databases">
        <title>The Genome Sequence of Phytophthora parasitica P1569.</title>
        <authorList>
            <consortium name="The Broad Institute Genomics Platform"/>
            <person name="Russ C."/>
            <person name="Tyler B."/>
            <person name="Panabieres F."/>
            <person name="Shan W."/>
            <person name="Tripathy S."/>
            <person name="Grunwald N."/>
            <person name="Machado M."/>
            <person name="Johnson C.S."/>
            <person name="Arredondo F."/>
            <person name="Hong C."/>
            <person name="Coffey M."/>
            <person name="Young S.K."/>
            <person name="Zeng Q."/>
            <person name="Gargeya S."/>
            <person name="Fitzgerald M."/>
            <person name="Abouelleil A."/>
            <person name="Alvarado L."/>
            <person name="Chapman S.B."/>
            <person name="Gainer-Dewar J."/>
            <person name="Goldberg J."/>
            <person name="Griggs A."/>
            <person name="Gujja S."/>
            <person name="Hansen M."/>
            <person name="Howarth C."/>
            <person name="Imamovic A."/>
            <person name="Ireland A."/>
            <person name="Larimer J."/>
            <person name="McCowan C."/>
            <person name="Murphy C."/>
            <person name="Pearson M."/>
            <person name="Poon T.W."/>
            <person name="Priest M."/>
            <person name="Roberts A."/>
            <person name="Saif S."/>
            <person name="Shea T."/>
            <person name="Sykes S."/>
            <person name="Wortman J."/>
            <person name="Nusbaum C."/>
            <person name="Birren B."/>
        </authorList>
    </citation>
    <scope>NUCLEOTIDE SEQUENCE [LARGE SCALE GENOMIC DNA]</scope>
    <source>
        <strain evidence="5 6">P1569</strain>
    </source>
</reference>
<comment type="caution">
    <text evidence="5">The sequence shown here is derived from an EMBL/GenBank/DDBJ whole genome shotgun (WGS) entry which is preliminary data.</text>
</comment>
<dbReference type="InterPro" id="IPR050600">
    <property type="entry name" value="SETD3_SETD6_MTase"/>
</dbReference>
<keyword evidence="1" id="KW-0489">Methyltransferase</keyword>
<feature type="domain" description="Rubisco LSMT substrate-binding" evidence="4">
    <location>
        <begin position="367"/>
        <end position="500"/>
    </location>
</feature>
<keyword evidence="3" id="KW-0949">S-adenosyl-L-methionine</keyword>
<dbReference type="SUPFAM" id="SSF82199">
    <property type="entry name" value="SET domain"/>
    <property type="match status" value="1"/>
</dbReference>
<dbReference type="PANTHER" id="PTHR13271">
    <property type="entry name" value="UNCHARACTERIZED PUTATIVE METHYLTRANSFERASE"/>
    <property type="match status" value="1"/>
</dbReference>
<dbReference type="AlphaFoldDB" id="V9E1S4"/>
<dbReference type="SUPFAM" id="SSF81822">
    <property type="entry name" value="RuBisCo LSMT C-terminal, substrate-binding domain"/>
    <property type="match status" value="1"/>
</dbReference>
<dbReference type="EMBL" id="ANIZ01003633">
    <property type="protein sequence ID" value="ETI32493.1"/>
    <property type="molecule type" value="Genomic_DNA"/>
</dbReference>
<keyword evidence="2" id="KW-0808">Transferase</keyword>
<evidence type="ECO:0000256" key="1">
    <source>
        <dbReference type="ARBA" id="ARBA00022603"/>
    </source>
</evidence>
<feature type="non-terminal residue" evidence="5">
    <location>
        <position position="1"/>
    </location>
</feature>
<evidence type="ECO:0000313" key="6">
    <source>
        <dbReference type="Proteomes" id="UP000018721"/>
    </source>
</evidence>
<dbReference type="Gene3D" id="3.90.1410.10">
    <property type="entry name" value="set domain protein methyltransferase, domain 1"/>
    <property type="match status" value="1"/>
</dbReference>
<dbReference type="GO" id="GO:0016279">
    <property type="term" value="F:protein-lysine N-methyltransferase activity"/>
    <property type="evidence" value="ECO:0007669"/>
    <property type="project" value="TreeGrafter"/>
</dbReference>
<dbReference type="CDD" id="cd10527">
    <property type="entry name" value="SET_LSMT"/>
    <property type="match status" value="1"/>
</dbReference>